<evidence type="ECO:0000256" key="1">
    <source>
        <dbReference type="ARBA" id="ARBA00022801"/>
    </source>
</evidence>
<organism evidence="4 5">
    <name type="scientific">Pseudonocardia aurantiaca</name>
    <dbReference type="NCBI Taxonomy" id="75290"/>
    <lineage>
        <taxon>Bacteria</taxon>
        <taxon>Bacillati</taxon>
        <taxon>Actinomycetota</taxon>
        <taxon>Actinomycetes</taxon>
        <taxon>Pseudonocardiales</taxon>
        <taxon>Pseudonocardiaceae</taxon>
        <taxon>Pseudonocardia</taxon>
    </lineage>
</organism>
<comment type="caution">
    <text evidence="4">The sequence shown here is derived from an EMBL/GenBank/DDBJ whole genome shotgun (WGS) entry which is preliminary data.</text>
</comment>
<protein>
    <recommendedName>
        <fullName evidence="2">RNA 2',3'-cyclic phosphodiesterase</fullName>
        <shortName evidence="2">RNA 2',3'-CPDase</shortName>
        <ecNumber evidence="2">3.1.4.58</ecNumber>
    </recommendedName>
</protein>
<comment type="catalytic activity">
    <reaction evidence="2">
        <text>a 3'-end 2',3'-cyclophospho-ribonucleotide-RNA + H2O = a 3'-end 2'-phospho-ribonucleotide-RNA + H(+)</text>
        <dbReference type="Rhea" id="RHEA:11828"/>
        <dbReference type="Rhea" id="RHEA-COMP:10464"/>
        <dbReference type="Rhea" id="RHEA-COMP:17353"/>
        <dbReference type="ChEBI" id="CHEBI:15377"/>
        <dbReference type="ChEBI" id="CHEBI:15378"/>
        <dbReference type="ChEBI" id="CHEBI:83064"/>
        <dbReference type="ChEBI" id="CHEBI:173113"/>
        <dbReference type="EC" id="3.1.4.58"/>
    </reaction>
</comment>
<dbReference type="Pfam" id="PF13563">
    <property type="entry name" value="2_5_RNA_ligase2"/>
    <property type="match status" value="1"/>
</dbReference>
<evidence type="ECO:0000256" key="3">
    <source>
        <dbReference type="SAM" id="MobiDB-lite"/>
    </source>
</evidence>
<dbReference type="NCBIfam" id="TIGR02258">
    <property type="entry name" value="2_5_ligase"/>
    <property type="match status" value="1"/>
</dbReference>
<sequence>MRLFVALTPPAVAVEELVAATGGVRAEHPELRWTPPEQWHLTLAFLGEVGDREREDLVPRLGRAATRHPPLTLSFASAGRFGDRVLWTRVRGDVDPLRRLAASVQAAARRARLAVETRPYRPHLTLARTREATDLRPVVEALEGFSGQGWEAAELHLVRSHLGAGPGGGARHEPIEGWPLTGRPQGSPETSAGWPR</sequence>
<dbReference type="RefSeq" id="WP_343980513.1">
    <property type="nucleotide sequence ID" value="NZ_BAAAJG010000012.1"/>
</dbReference>
<evidence type="ECO:0000313" key="5">
    <source>
        <dbReference type="Proteomes" id="UP001597145"/>
    </source>
</evidence>
<feature type="active site" description="Proton donor" evidence="2">
    <location>
        <position position="40"/>
    </location>
</feature>
<dbReference type="SUPFAM" id="SSF55144">
    <property type="entry name" value="LigT-like"/>
    <property type="match status" value="1"/>
</dbReference>
<evidence type="ECO:0000313" key="4">
    <source>
        <dbReference type="EMBL" id="MFD1532056.1"/>
    </source>
</evidence>
<dbReference type="Proteomes" id="UP001597145">
    <property type="component" value="Unassembled WGS sequence"/>
</dbReference>
<feature type="active site" description="Proton acceptor" evidence="2">
    <location>
        <position position="123"/>
    </location>
</feature>
<feature type="region of interest" description="Disordered" evidence="3">
    <location>
        <begin position="164"/>
        <end position="196"/>
    </location>
</feature>
<dbReference type="PANTHER" id="PTHR35561:SF1">
    <property type="entry name" value="RNA 2',3'-CYCLIC PHOSPHODIESTERASE"/>
    <property type="match status" value="1"/>
</dbReference>
<accession>A0ABW4FNH3</accession>
<gene>
    <name evidence="4" type="primary">thpR</name>
    <name evidence="4" type="ORF">ACFSCY_21735</name>
</gene>
<dbReference type="HAMAP" id="MF_01940">
    <property type="entry name" value="RNA_CPDase"/>
    <property type="match status" value="1"/>
</dbReference>
<keyword evidence="1 2" id="KW-0378">Hydrolase</keyword>
<name>A0ABW4FNH3_9PSEU</name>
<dbReference type="EMBL" id="JBHUCP010000017">
    <property type="protein sequence ID" value="MFD1532056.1"/>
    <property type="molecule type" value="Genomic_DNA"/>
</dbReference>
<keyword evidence="5" id="KW-1185">Reference proteome</keyword>
<reference evidence="5" key="1">
    <citation type="journal article" date="2019" name="Int. J. Syst. Evol. Microbiol.">
        <title>The Global Catalogue of Microorganisms (GCM) 10K type strain sequencing project: providing services to taxonomists for standard genome sequencing and annotation.</title>
        <authorList>
            <consortium name="The Broad Institute Genomics Platform"/>
            <consortium name="The Broad Institute Genome Sequencing Center for Infectious Disease"/>
            <person name="Wu L."/>
            <person name="Ma J."/>
        </authorList>
    </citation>
    <scope>NUCLEOTIDE SEQUENCE [LARGE SCALE GENOMIC DNA]</scope>
    <source>
        <strain evidence="5">JCM 12165</strain>
    </source>
</reference>
<dbReference type="PANTHER" id="PTHR35561">
    <property type="entry name" value="RNA 2',3'-CYCLIC PHOSPHODIESTERASE"/>
    <property type="match status" value="1"/>
</dbReference>
<comment type="similarity">
    <text evidence="2">Belongs to the 2H phosphoesterase superfamily. ThpR family.</text>
</comment>
<dbReference type="InterPro" id="IPR004175">
    <property type="entry name" value="RNA_CPDase"/>
</dbReference>
<dbReference type="EC" id="3.1.4.58" evidence="2"/>
<feature type="short sequence motif" description="HXTX 1" evidence="2">
    <location>
        <begin position="40"/>
        <end position="43"/>
    </location>
</feature>
<evidence type="ECO:0000256" key="2">
    <source>
        <dbReference type="HAMAP-Rule" id="MF_01940"/>
    </source>
</evidence>
<feature type="short sequence motif" description="HXTX 2" evidence="2">
    <location>
        <begin position="123"/>
        <end position="126"/>
    </location>
</feature>
<dbReference type="Gene3D" id="3.90.1140.10">
    <property type="entry name" value="Cyclic phosphodiesterase"/>
    <property type="match status" value="1"/>
</dbReference>
<proteinExistence type="inferred from homology"/>
<dbReference type="InterPro" id="IPR009097">
    <property type="entry name" value="Cyclic_Pdiesterase"/>
</dbReference>
<comment type="function">
    <text evidence="2">Hydrolyzes RNA 2',3'-cyclic phosphodiester to an RNA 2'-phosphomonoester.</text>
</comment>